<sequence length="994" mass="106759">MIRNNKLRASVVARDRTSLTMPLPRPGSPSKLSKKSRAKHVDSSSPLRDTAGQALIETPIAALAGPQRKSIHGTSSTSAQAAAHDTKQQIKSFSGHSRSNQPDHAIAQVDELVNPAKDELNTDGVRADSSNKLSSKSQAKHVDYSSPMGDTAGQALIGTPTAAPIGVGKSIRGTSSTSAQAAAHDAKQQIKSFSGRSRSSQPDHAMAQVDELVNPAKEELNTDGESSPNTLSKKSPAKHTDFSSSLGDTAGQALIGTPIAAPIGAGKSIHGTSSTGAQAAAPDAKQQIKSFSGRSRSNQPDHAMAQVDELVNPAKEELNTGGESSPNKLSKKSRAKHIDSSSSLGDTAGQAPIGTSITSPVTPAGTGKASGADADAIYRDRIDLGKPTKRRTTYPSGSKPSTPVLSSSGPSVHLVDSAKSSFASAQAAAAAEARHRVIAEAGNIREGGLDTAPSGVVRSEDQDRMALPKRLPNLPNSWSNTRNSLPPAEYIESQEQDLSSVEDVDGSDGDSSDEYGEDDDIYEDARAISEKLAIPGFKEAHQQKARRQMHMQQQQLPEVAHALESKPPGSRSTTTVLGIGVGGSRDKPQLSKEKSPRRNTVEPEYLLQQANGPALNLDHQYRKLWNRANLQSEELQKSQHQNDRLLDDNRSLTHELEAVKVQLADARKLSEVLMVLAAGKMISEAGIKELKVDTTDVDQKTDEETSDMPGGSDILLTAAAIQMVDVLNMEVRRVVAVLGKVLQKTKFAEGRRQIMQITEKARLMLGESMVALLSAGLPEQARLDPLLVEVVLQVAITNWCKTTISSWKPGNNDVSNLLVELYSKIREVEHPTFYRRWRSATWAQLEFSSSGWSQDLLDGLLDILAFVRWPAPNTNEKNLIEEQFLPIFNAVRDLRKALGEDITSIDIEVATIVPGMTFDSSIMDNGWSALTKGSTLEVVSGTTGLGLKRVIMKPSTEGVGLVPNVDVIYRPQVILESTVKGALVTPQGYRKRDR</sequence>
<feature type="compositionally biased region" description="Polar residues" evidence="2">
    <location>
        <begin position="223"/>
        <end position="233"/>
    </location>
</feature>
<organism evidence="3 4">
    <name type="scientific">Laccaria amethystina LaAM-08-1</name>
    <dbReference type="NCBI Taxonomy" id="1095629"/>
    <lineage>
        <taxon>Eukaryota</taxon>
        <taxon>Fungi</taxon>
        <taxon>Dikarya</taxon>
        <taxon>Basidiomycota</taxon>
        <taxon>Agaricomycotina</taxon>
        <taxon>Agaricomycetes</taxon>
        <taxon>Agaricomycetidae</taxon>
        <taxon>Agaricales</taxon>
        <taxon>Agaricineae</taxon>
        <taxon>Hydnangiaceae</taxon>
        <taxon>Laccaria</taxon>
    </lineage>
</organism>
<feature type="region of interest" description="Disordered" evidence="2">
    <location>
        <begin position="262"/>
        <end position="413"/>
    </location>
</feature>
<protein>
    <submittedName>
        <fullName evidence="3">Uncharacterized protein</fullName>
    </submittedName>
</protein>
<feature type="compositionally biased region" description="Polar residues" evidence="2">
    <location>
        <begin position="189"/>
        <end position="202"/>
    </location>
</feature>
<feature type="compositionally biased region" description="Polar residues" evidence="2">
    <location>
        <begin position="128"/>
        <end position="137"/>
    </location>
</feature>
<reference evidence="3 4" key="1">
    <citation type="submission" date="2014-04" db="EMBL/GenBank/DDBJ databases">
        <authorList>
            <consortium name="DOE Joint Genome Institute"/>
            <person name="Kuo A."/>
            <person name="Kohler A."/>
            <person name="Nagy L.G."/>
            <person name="Floudas D."/>
            <person name="Copeland A."/>
            <person name="Barry K.W."/>
            <person name="Cichocki N."/>
            <person name="Veneault-Fourrey C."/>
            <person name="LaButti K."/>
            <person name="Lindquist E.A."/>
            <person name="Lipzen A."/>
            <person name="Lundell T."/>
            <person name="Morin E."/>
            <person name="Murat C."/>
            <person name="Sun H."/>
            <person name="Tunlid A."/>
            <person name="Henrissat B."/>
            <person name="Grigoriev I.V."/>
            <person name="Hibbett D.S."/>
            <person name="Martin F."/>
            <person name="Nordberg H.P."/>
            <person name="Cantor M.N."/>
            <person name="Hua S.X."/>
        </authorList>
    </citation>
    <scope>NUCLEOTIDE SEQUENCE [LARGE SCALE GENOMIC DNA]</scope>
    <source>
        <strain evidence="3 4">LaAM-08-1</strain>
    </source>
</reference>
<evidence type="ECO:0000313" key="4">
    <source>
        <dbReference type="Proteomes" id="UP000054477"/>
    </source>
</evidence>
<dbReference type="AlphaFoldDB" id="A0A0C9XPF4"/>
<accession>A0A0C9XPF4</accession>
<keyword evidence="1" id="KW-0175">Coiled coil</keyword>
<name>A0A0C9XPF4_9AGAR</name>
<feature type="compositionally biased region" description="Polar residues" evidence="2">
    <location>
        <begin position="287"/>
        <end position="300"/>
    </location>
</feature>
<dbReference type="Proteomes" id="UP000054477">
    <property type="component" value="Unassembled WGS sequence"/>
</dbReference>
<dbReference type="OrthoDB" id="3222645at2759"/>
<feature type="region of interest" description="Disordered" evidence="2">
    <location>
        <begin position="441"/>
        <end position="518"/>
    </location>
</feature>
<feature type="compositionally biased region" description="Polar residues" evidence="2">
    <location>
        <begin position="393"/>
        <end position="410"/>
    </location>
</feature>
<evidence type="ECO:0000313" key="3">
    <source>
        <dbReference type="EMBL" id="KIK03419.1"/>
    </source>
</evidence>
<feature type="region of interest" description="Disordered" evidence="2">
    <location>
        <begin position="562"/>
        <end position="603"/>
    </location>
</feature>
<proteinExistence type="predicted"/>
<evidence type="ECO:0000256" key="2">
    <source>
        <dbReference type="SAM" id="MobiDB-lite"/>
    </source>
</evidence>
<feature type="compositionally biased region" description="Polar residues" evidence="2">
    <location>
        <begin position="89"/>
        <end position="102"/>
    </location>
</feature>
<feature type="coiled-coil region" evidence="1">
    <location>
        <begin position="635"/>
        <end position="669"/>
    </location>
</feature>
<evidence type="ECO:0000256" key="1">
    <source>
        <dbReference type="SAM" id="Coils"/>
    </source>
</evidence>
<dbReference type="HOGENOM" id="CLU_300909_0_0_1"/>
<feature type="compositionally biased region" description="Acidic residues" evidence="2">
    <location>
        <begin position="492"/>
        <end position="518"/>
    </location>
</feature>
<gene>
    <name evidence="3" type="ORF">K443DRAFT_476521</name>
</gene>
<feature type="compositionally biased region" description="Basic and acidic residues" evidence="2">
    <location>
        <begin position="376"/>
        <end position="386"/>
    </location>
</feature>
<feature type="compositionally biased region" description="Polar residues" evidence="2">
    <location>
        <begin position="474"/>
        <end position="484"/>
    </location>
</feature>
<feature type="compositionally biased region" description="Basic and acidic residues" evidence="2">
    <location>
        <begin position="584"/>
        <end position="601"/>
    </location>
</feature>
<keyword evidence="4" id="KW-1185">Reference proteome</keyword>
<dbReference type="EMBL" id="KN838580">
    <property type="protein sequence ID" value="KIK03419.1"/>
    <property type="molecule type" value="Genomic_DNA"/>
</dbReference>
<feature type="region of interest" description="Disordered" evidence="2">
    <location>
        <begin position="1"/>
        <end position="250"/>
    </location>
</feature>
<reference evidence="4" key="2">
    <citation type="submission" date="2015-01" db="EMBL/GenBank/DDBJ databases">
        <title>Evolutionary Origins and Diversification of the Mycorrhizal Mutualists.</title>
        <authorList>
            <consortium name="DOE Joint Genome Institute"/>
            <consortium name="Mycorrhizal Genomics Consortium"/>
            <person name="Kohler A."/>
            <person name="Kuo A."/>
            <person name="Nagy L.G."/>
            <person name="Floudas D."/>
            <person name="Copeland A."/>
            <person name="Barry K.W."/>
            <person name="Cichocki N."/>
            <person name="Veneault-Fourrey C."/>
            <person name="LaButti K."/>
            <person name="Lindquist E.A."/>
            <person name="Lipzen A."/>
            <person name="Lundell T."/>
            <person name="Morin E."/>
            <person name="Murat C."/>
            <person name="Riley R."/>
            <person name="Ohm R."/>
            <person name="Sun H."/>
            <person name="Tunlid A."/>
            <person name="Henrissat B."/>
            <person name="Grigoriev I.V."/>
            <person name="Hibbett D.S."/>
            <person name="Martin F."/>
        </authorList>
    </citation>
    <scope>NUCLEOTIDE SEQUENCE [LARGE SCALE GENOMIC DNA]</scope>
    <source>
        <strain evidence="4">LaAM-08-1</strain>
    </source>
</reference>